<evidence type="ECO:0000256" key="1">
    <source>
        <dbReference type="SAM" id="Phobius"/>
    </source>
</evidence>
<feature type="transmembrane region" description="Helical" evidence="1">
    <location>
        <begin position="135"/>
        <end position="155"/>
    </location>
</feature>
<feature type="transmembrane region" description="Helical" evidence="1">
    <location>
        <begin position="29"/>
        <end position="49"/>
    </location>
</feature>
<dbReference type="Proteomes" id="UP000219467">
    <property type="component" value="Unassembled WGS sequence"/>
</dbReference>
<dbReference type="RefSeq" id="WP_097029419.1">
    <property type="nucleotide sequence ID" value="NZ_OAOQ01000002.1"/>
</dbReference>
<keyword evidence="1" id="KW-1133">Transmembrane helix</keyword>
<dbReference type="EMBL" id="OAOQ01000002">
    <property type="protein sequence ID" value="SNX68971.1"/>
    <property type="molecule type" value="Genomic_DNA"/>
</dbReference>
<name>A0A285CN80_9RHOB</name>
<feature type="transmembrane region" description="Helical" evidence="1">
    <location>
        <begin position="104"/>
        <end position="129"/>
    </location>
</feature>
<evidence type="ECO:0000313" key="2">
    <source>
        <dbReference type="EMBL" id="SNX68971.1"/>
    </source>
</evidence>
<gene>
    <name evidence="2" type="ORF">SAMN05878503_102411</name>
</gene>
<dbReference type="OrthoDB" id="7771437at2"/>
<evidence type="ECO:0000313" key="3">
    <source>
        <dbReference type="Proteomes" id="UP000219467"/>
    </source>
</evidence>
<keyword evidence="1" id="KW-0812">Transmembrane</keyword>
<sequence>MAVTIDIVKSYRRPRLVIRRHLDAGENEGRALAILMGACLLIFVAQWPMLARAAYLDPSQPLEARLSGALMGTVFLLPPICYAIAGASHLFARVFGGKGSFYGARLALFLSLLAVTPLMLFHGLIGGFIGEGPASLLVGFVVLGAFVAIWGLMLFEAER</sequence>
<feature type="transmembrane region" description="Helical" evidence="1">
    <location>
        <begin position="69"/>
        <end position="92"/>
    </location>
</feature>
<keyword evidence="1" id="KW-0472">Membrane</keyword>
<dbReference type="AlphaFoldDB" id="A0A285CN80"/>
<reference evidence="3" key="1">
    <citation type="submission" date="2017-08" db="EMBL/GenBank/DDBJ databases">
        <authorList>
            <person name="Varghese N."/>
            <person name="Submissions S."/>
        </authorList>
    </citation>
    <scope>NUCLEOTIDE SEQUENCE [LARGE SCALE GENOMIC DNA]</scope>
    <source>
        <strain evidence="3">JA234</strain>
    </source>
</reference>
<protein>
    <submittedName>
        <fullName evidence="2">Uncharacterized protein</fullName>
    </submittedName>
</protein>
<proteinExistence type="predicted"/>
<keyword evidence="3" id="KW-1185">Reference proteome</keyword>
<organism evidence="2 3">
    <name type="scientific">Cereibacter ovatus</name>
    <dbReference type="NCBI Taxonomy" id="439529"/>
    <lineage>
        <taxon>Bacteria</taxon>
        <taxon>Pseudomonadati</taxon>
        <taxon>Pseudomonadota</taxon>
        <taxon>Alphaproteobacteria</taxon>
        <taxon>Rhodobacterales</taxon>
        <taxon>Paracoccaceae</taxon>
        <taxon>Cereibacter</taxon>
    </lineage>
</organism>
<accession>A0A285CN80</accession>